<comment type="caution">
    <text evidence="2">The sequence shown here is derived from an EMBL/GenBank/DDBJ whole genome shotgun (WGS) entry which is preliminary data.</text>
</comment>
<organism evidence="2 3">
    <name type="scientific">Dermacoccus barathri</name>
    <dbReference type="NCBI Taxonomy" id="322601"/>
    <lineage>
        <taxon>Bacteria</taxon>
        <taxon>Bacillati</taxon>
        <taxon>Actinomycetota</taxon>
        <taxon>Actinomycetes</taxon>
        <taxon>Micrococcales</taxon>
        <taxon>Dermacoccaceae</taxon>
        <taxon>Dermacoccus</taxon>
    </lineage>
</organism>
<feature type="region of interest" description="Disordered" evidence="1">
    <location>
        <begin position="52"/>
        <end position="104"/>
    </location>
</feature>
<gene>
    <name evidence="2" type="ORF">GCM10009762_10560</name>
</gene>
<accession>A0ABN2BFV3</accession>
<feature type="compositionally biased region" description="Basic and acidic residues" evidence="1">
    <location>
        <begin position="22"/>
        <end position="34"/>
    </location>
</feature>
<name>A0ABN2BFV3_9MICO</name>
<keyword evidence="3" id="KW-1185">Reference proteome</keyword>
<evidence type="ECO:0000313" key="2">
    <source>
        <dbReference type="EMBL" id="GAA1538800.1"/>
    </source>
</evidence>
<protein>
    <submittedName>
        <fullName evidence="2">Uncharacterized protein</fullName>
    </submittedName>
</protein>
<sequence length="104" mass="11038">MTCDQHGEDDNGQAEHCGCEGTAHEAGQDDANEPRARHCWGHAVRVRVASGTAAALGDDDHPTIRADSSTGTPQRHPVTGKERAGSLVSSRSHSAAVERTKDQR</sequence>
<dbReference type="EMBL" id="BAAANV010000031">
    <property type="protein sequence ID" value="GAA1538800.1"/>
    <property type="molecule type" value="Genomic_DNA"/>
</dbReference>
<dbReference type="Proteomes" id="UP001501288">
    <property type="component" value="Unassembled WGS sequence"/>
</dbReference>
<evidence type="ECO:0000313" key="3">
    <source>
        <dbReference type="Proteomes" id="UP001501288"/>
    </source>
</evidence>
<proteinExistence type="predicted"/>
<evidence type="ECO:0000256" key="1">
    <source>
        <dbReference type="SAM" id="MobiDB-lite"/>
    </source>
</evidence>
<reference evidence="2 3" key="1">
    <citation type="journal article" date="2019" name="Int. J. Syst. Evol. Microbiol.">
        <title>The Global Catalogue of Microorganisms (GCM) 10K type strain sequencing project: providing services to taxonomists for standard genome sequencing and annotation.</title>
        <authorList>
            <consortium name="The Broad Institute Genomics Platform"/>
            <consortium name="The Broad Institute Genome Sequencing Center for Infectious Disease"/>
            <person name="Wu L."/>
            <person name="Ma J."/>
        </authorList>
    </citation>
    <scope>NUCLEOTIDE SEQUENCE [LARGE SCALE GENOMIC DNA]</scope>
    <source>
        <strain evidence="2 3">JCM 14588</strain>
    </source>
</reference>
<feature type="region of interest" description="Disordered" evidence="1">
    <location>
        <begin position="1"/>
        <end position="34"/>
    </location>
</feature>